<dbReference type="PhylomeDB" id="E2BG65"/>
<dbReference type="InterPro" id="IPR036682">
    <property type="entry name" value="OS_D_A10/PebIII_sf"/>
</dbReference>
<dbReference type="SUPFAM" id="SSF100910">
    <property type="entry name" value="Chemosensory protein Csp2"/>
    <property type="match status" value="1"/>
</dbReference>
<dbReference type="Proteomes" id="UP000008237">
    <property type="component" value="Unassembled WGS sequence"/>
</dbReference>
<accession>E2BG65</accession>
<dbReference type="Gene3D" id="1.10.2080.10">
    <property type="entry name" value="Insect odorant-binding protein A10/Ejaculatory bulb-specific protein 3"/>
    <property type="match status" value="1"/>
</dbReference>
<dbReference type="PANTHER" id="PTHR11257:SF13">
    <property type="entry name" value="GEO07322P1"/>
    <property type="match status" value="1"/>
</dbReference>
<dbReference type="PANTHER" id="PTHR11257">
    <property type="entry name" value="CHEMOSENSORY PROTEIN-RELATED"/>
    <property type="match status" value="1"/>
</dbReference>
<proteinExistence type="predicted"/>
<name>E2BG65_HARSA</name>
<feature type="chain" id="PRO_5003158064" evidence="1">
    <location>
        <begin position="19"/>
        <end position="130"/>
    </location>
</feature>
<dbReference type="OrthoDB" id="8183954at2759"/>
<dbReference type="InParanoid" id="E2BG65"/>
<dbReference type="KEGG" id="hst:105182442"/>
<dbReference type="Pfam" id="PF03392">
    <property type="entry name" value="OS-D"/>
    <property type="match status" value="1"/>
</dbReference>
<dbReference type="EMBL" id="GL448115">
    <property type="protein sequence ID" value="EFN85333.1"/>
    <property type="molecule type" value="Genomic_DNA"/>
</dbReference>
<reference evidence="2 3" key="1">
    <citation type="journal article" date="2010" name="Science">
        <title>Genomic comparison of the ants Camponotus floridanus and Harpegnathos saltator.</title>
        <authorList>
            <person name="Bonasio R."/>
            <person name="Zhang G."/>
            <person name="Ye C."/>
            <person name="Mutti N.S."/>
            <person name="Fang X."/>
            <person name="Qin N."/>
            <person name="Donahue G."/>
            <person name="Yang P."/>
            <person name="Li Q."/>
            <person name="Li C."/>
            <person name="Zhang P."/>
            <person name="Huang Z."/>
            <person name="Berger S.L."/>
            <person name="Reinberg D."/>
            <person name="Wang J."/>
            <person name="Liebig J."/>
        </authorList>
    </citation>
    <scope>NUCLEOTIDE SEQUENCE [LARGE SCALE GENOMIC DNA]</scope>
    <source>
        <strain evidence="2 3">R22 G/1</strain>
    </source>
</reference>
<evidence type="ECO:0000313" key="2">
    <source>
        <dbReference type="EMBL" id="EFN85333.1"/>
    </source>
</evidence>
<keyword evidence="1" id="KW-0732">Signal</keyword>
<feature type="signal peptide" evidence="1">
    <location>
        <begin position="1"/>
        <end position="18"/>
    </location>
</feature>
<protein>
    <submittedName>
        <fullName evidence="2">Ejaculatory bulb-specific protein 3</fullName>
    </submittedName>
</protein>
<dbReference type="OMA" id="YDDFDIQ"/>
<evidence type="ECO:0000313" key="3">
    <source>
        <dbReference type="Proteomes" id="UP000008237"/>
    </source>
</evidence>
<dbReference type="AlphaFoldDB" id="E2BG65"/>
<sequence length="130" mass="15150">MKLALVLFSFVFCNPVTGIEYYTATYDNIDVDAILNNERLFTQYMGCLLENGPCTADGRTLRRILPEAITTRCEKCNPRQKQIAKKISNHLKEKKPDIWIMLIEKIDPQEEDIAAFEEFLAQKEEEYLLR</sequence>
<keyword evidence="3" id="KW-1185">Reference proteome</keyword>
<gene>
    <name evidence="2" type="ORF">EAI_16017</name>
</gene>
<organism evidence="3">
    <name type="scientific">Harpegnathos saltator</name>
    <name type="common">Jerdon's jumping ant</name>
    <dbReference type="NCBI Taxonomy" id="610380"/>
    <lineage>
        <taxon>Eukaryota</taxon>
        <taxon>Metazoa</taxon>
        <taxon>Ecdysozoa</taxon>
        <taxon>Arthropoda</taxon>
        <taxon>Hexapoda</taxon>
        <taxon>Insecta</taxon>
        <taxon>Pterygota</taxon>
        <taxon>Neoptera</taxon>
        <taxon>Endopterygota</taxon>
        <taxon>Hymenoptera</taxon>
        <taxon>Apocrita</taxon>
        <taxon>Aculeata</taxon>
        <taxon>Formicoidea</taxon>
        <taxon>Formicidae</taxon>
        <taxon>Ponerinae</taxon>
        <taxon>Ponerini</taxon>
        <taxon>Harpegnathos</taxon>
    </lineage>
</organism>
<dbReference type="InterPro" id="IPR005055">
    <property type="entry name" value="A10/PebIII"/>
</dbReference>
<evidence type="ECO:0000256" key="1">
    <source>
        <dbReference type="SAM" id="SignalP"/>
    </source>
</evidence>